<accession>A0ABT1BW21</accession>
<keyword evidence="4" id="KW-0472">Membrane</keyword>
<sequence length="551" mass="62645">MKTKYIIPILTAILIGGLTSCNNYLDIDPTDKISEKLVWSTEDNANLAINYFYSSIADIGSFNTYECVAGMTEGLTDELKYSSMNNNALMYIPNEISYGGAVLTPTYVDVYFGVWGTTYTLIRRVNEDLAGLEKYGSFNDSIMSRMKGELRFFRGLYYFELMKRYHQAILYDEDMSKISPDKALNTEAEGWKFIYDDLKYAGEHLPKSVSPTDRLTSGAAYALMSRAMLYCKNWSAVKEASEKVFAMGYQLTANYADAFKSGNSEAIFQYSYNASDDVSHSFDNYYAPGGDVAEDGNSTSGGYATPTQDMVEEYELASGGKPDWSKWHTTTGTKETPPYDKLEPWFAATILYNGSSWKNRHIEPYVGGVDGWCTWETDATPEGRTTTGYYLRKLVDETHSFSKGQNSTQPWIAFRLAEVDLNYAEACYESGDNATALKYINKIRERVHLPDLTGISGDNLFAALRHERKVELAFEGLYYWDMRRWGLSPKAFTGIRRHGFKIEKNSDNSFTYTYVNVDNQDLNYPEKLNRLPIPIDEITNNKDIDQFPEWK</sequence>
<organism evidence="8 9">
    <name type="scientific">Segatella cerevisiae</name>
    <dbReference type="NCBI Taxonomy" id="2053716"/>
    <lineage>
        <taxon>Bacteria</taxon>
        <taxon>Pseudomonadati</taxon>
        <taxon>Bacteroidota</taxon>
        <taxon>Bacteroidia</taxon>
        <taxon>Bacteroidales</taxon>
        <taxon>Prevotellaceae</taxon>
        <taxon>Segatella</taxon>
    </lineage>
</organism>
<dbReference type="Pfam" id="PF07980">
    <property type="entry name" value="SusD_RagB"/>
    <property type="match status" value="1"/>
</dbReference>
<dbReference type="Pfam" id="PF14322">
    <property type="entry name" value="SusD-like_3"/>
    <property type="match status" value="1"/>
</dbReference>
<gene>
    <name evidence="8" type="ORF">NG821_05410</name>
</gene>
<dbReference type="RefSeq" id="WP_252760638.1">
    <property type="nucleotide sequence ID" value="NZ_JAMXLY010000014.1"/>
</dbReference>
<dbReference type="Gene3D" id="1.25.40.390">
    <property type="match status" value="1"/>
</dbReference>
<dbReference type="EMBL" id="JAMXLY010000014">
    <property type="protein sequence ID" value="MCO6025281.1"/>
    <property type="molecule type" value="Genomic_DNA"/>
</dbReference>
<evidence type="ECO:0000256" key="3">
    <source>
        <dbReference type="ARBA" id="ARBA00022729"/>
    </source>
</evidence>
<keyword evidence="3" id="KW-0732">Signal</keyword>
<proteinExistence type="inferred from homology"/>
<dbReference type="InterPro" id="IPR033985">
    <property type="entry name" value="SusD-like_N"/>
</dbReference>
<feature type="domain" description="RagB/SusD" evidence="6">
    <location>
        <begin position="265"/>
        <end position="550"/>
    </location>
</feature>
<evidence type="ECO:0000313" key="8">
    <source>
        <dbReference type="EMBL" id="MCO6025281.1"/>
    </source>
</evidence>
<dbReference type="InterPro" id="IPR011990">
    <property type="entry name" value="TPR-like_helical_dom_sf"/>
</dbReference>
<comment type="similarity">
    <text evidence="2">Belongs to the SusD family.</text>
</comment>
<evidence type="ECO:0000259" key="6">
    <source>
        <dbReference type="Pfam" id="PF07980"/>
    </source>
</evidence>
<comment type="subcellular location">
    <subcellularLocation>
        <location evidence="1">Cell outer membrane</location>
    </subcellularLocation>
</comment>
<evidence type="ECO:0000313" key="9">
    <source>
        <dbReference type="Proteomes" id="UP001204015"/>
    </source>
</evidence>
<keyword evidence="5" id="KW-0998">Cell outer membrane</keyword>
<protein>
    <submittedName>
        <fullName evidence="8">RagB/SusD family nutrient uptake outer membrane protein</fullName>
    </submittedName>
</protein>
<feature type="domain" description="SusD-like N-terminal" evidence="7">
    <location>
        <begin position="62"/>
        <end position="229"/>
    </location>
</feature>
<dbReference type="SUPFAM" id="SSF48452">
    <property type="entry name" value="TPR-like"/>
    <property type="match status" value="1"/>
</dbReference>
<name>A0ABT1BW21_9BACT</name>
<evidence type="ECO:0000256" key="5">
    <source>
        <dbReference type="ARBA" id="ARBA00023237"/>
    </source>
</evidence>
<comment type="caution">
    <text evidence="8">The sequence shown here is derived from an EMBL/GenBank/DDBJ whole genome shotgun (WGS) entry which is preliminary data.</text>
</comment>
<keyword evidence="9" id="KW-1185">Reference proteome</keyword>
<evidence type="ECO:0000259" key="7">
    <source>
        <dbReference type="Pfam" id="PF14322"/>
    </source>
</evidence>
<dbReference type="Proteomes" id="UP001204015">
    <property type="component" value="Unassembled WGS sequence"/>
</dbReference>
<dbReference type="InterPro" id="IPR012944">
    <property type="entry name" value="SusD_RagB_dom"/>
</dbReference>
<reference evidence="8 9" key="1">
    <citation type="submission" date="2022-06" db="EMBL/GenBank/DDBJ databases">
        <title>A taxonomic note on the genus Prevotella: Description of four novel genera and emended description of the genera Hallella and Xylanibacter.</title>
        <authorList>
            <person name="Hitch T.C.A."/>
        </authorList>
    </citation>
    <scope>NUCLEOTIDE SEQUENCE [LARGE SCALE GENOMIC DNA]</scope>
    <source>
        <strain evidence="8 9">DSM 100619</strain>
    </source>
</reference>
<evidence type="ECO:0000256" key="4">
    <source>
        <dbReference type="ARBA" id="ARBA00023136"/>
    </source>
</evidence>
<evidence type="ECO:0000256" key="1">
    <source>
        <dbReference type="ARBA" id="ARBA00004442"/>
    </source>
</evidence>
<dbReference type="PROSITE" id="PS51257">
    <property type="entry name" value="PROKAR_LIPOPROTEIN"/>
    <property type="match status" value="1"/>
</dbReference>
<evidence type="ECO:0000256" key="2">
    <source>
        <dbReference type="ARBA" id="ARBA00006275"/>
    </source>
</evidence>